<sequence>MSISRAGVPSLAVRTETAGVAAPTRPPEAGETSFELDCESELRRALRFEESADEGGFLEGGDLEEAVEAAGMGGVKERGWNWIRFFLAMGYRGASEPGPTPEKQLYSLSSAIRLQDIQV</sequence>
<evidence type="ECO:0000256" key="1">
    <source>
        <dbReference type="SAM" id="MobiDB-lite"/>
    </source>
</evidence>
<gene>
    <name evidence="2" type="ORF">F2Q69_00059238</name>
</gene>
<protein>
    <submittedName>
        <fullName evidence="2">Uncharacterized protein</fullName>
    </submittedName>
</protein>
<dbReference type="Proteomes" id="UP000712600">
    <property type="component" value="Unassembled WGS sequence"/>
</dbReference>
<evidence type="ECO:0000313" key="2">
    <source>
        <dbReference type="EMBL" id="KAF3572082.1"/>
    </source>
</evidence>
<reference evidence="2" key="1">
    <citation type="submission" date="2019-12" db="EMBL/GenBank/DDBJ databases">
        <title>Genome sequencing and annotation of Brassica cretica.</title>
        <authorList>
            <person name="Studholme D.J."/>
            <person name="Sarris P."/>
        </authorList>
    </citation>
    <scope>NUCLEOTIDE SEQUENCE</scope>
    <source>
        <strain evidence="2">PFS-109/04</strain>
        <tissue evidence="2">Leaf</tissue>
    </source>
</reference>
<comment type="caution">
    <text evidence="2">The sequence shown here is derived from an EMBL/GenBank/DDBJ whole genome shotgun (WGS) entry which is preliminary data.</text>
</comment>
<dbReference type="EMBL" id="QGKX02000095">
    <property type="protein sequence ID" value="KAF3572082.1"/>
    <property type="molecule type" value="Genomic_DNA"/>
</dbReference>
<dbReference type="AlphaFoldDB" id="A0A8S9RHW5"/>
<proteinExistence type="predicted"/>
<feature type="region of interest" description="Disordered" evidence="1">
    <location>
        <begin position="1"/>
        <end position="35"/>
    </location>
</feature>
<accession>A0A8S9RHW5</accession>
<organism evidence="2 3">
    <name type="scientific">Brassica cretica</name>
    <name type="common">Mustard</name>
    <dbReference type="NCBI Taxonomy" id="69181"/>
    <lineage>
        <taxon>Eukaryota</taxon>
        <taxon>Viridiplantae</taxon>
        <taxon>Streptophyta</taxon>
        <taxon>Embryophyta</taxon>
        <taxon>Tracheophyta</taxon>
        <taxon>Spermatophyta</taxon>
        <taxon>Magnoliopsida</taxon>
        <taxon>eudicotyledons</taxon>
        <taxon>Gunneridae</taxon>
        <taxon>Pentapetalae</taxon>
        <taxon>rosids</taxon>
        <taxon>malvids</taxon>
        <taxon>Brassicales</taxon>
        <taxon>Brassicaceae</taxon>
        <taxon>Brassiceae</taxon>
        <taxon>Brassica</taxon>
    </lineage>
</organism>
<evidence type="ECO:0000313" key="3">
    <source>
        <dbReference type="Proteomes" id="UP000712600"/>
    </source>
</evidence>
<name>A0A8S9RHW5_BRACR</name>